<organism evidence="6 7">
    <name type="scientific">Acidaminobacter hydrogenoformans DSM 2784</name>
    <dbReference type="NCBI Taxonomy" id="1120920"/>
    <lineage>
        <taxon>Bacteria</taxon>
        <taxon>Bacillati</taxon>
        <taxon>Bacillota</taxon>
        <taxon>Clostridia</taxon>
        <taxon>Peptostreptococcales</taxon>
        <taxon>Acidaminobacteraceae</taxon>
        <taxon>Acidaminobacter</taxon>
    </lineage>
</organism>
<reference evidence="6 7" key="1">
    <citation type="submission" date="2016-10" db="EMBL/GenBank/DDBJ databases">
        <authorList>
            <person name="de Groot N.N."/>
        </authorList>
    </citation>
    <scope>NUCLEOTIDE SEQUENCE [LARGE SCALE GENOMIC DNA]</scope>
    <source>
        <strain evidence="6 7">DSM 2784</strain>
    </source>
</reference>
<evidence type="ECO:0000256" key="2">
    <source>
        <dbReference type="ARBA" id="ARBA00022670"/>
    </source>
</evidence>
<dbReference type="RefSeq" id="WP_092589463.1">
    <property type="nucleotide sequence ID" value="NZ_FMWL01000002.1"/>
</dbReference>
<dbReference type="Gene3D" id="2.40.10.10">
    <property type="entry name" value="Trypsin-like serine proteases"/>
    <property type="match status" value="2"/>
</dbReference>
<dbReference type="InterPro" id="IPR051201">
    <property type="entry name" value="Chloro_Bact_Ser_Proteases"/>
</dbReference>
<accession>A0A1G5RT35</accession>
<protein>
    <submittedName>
        <fullName evidence="6">Serine protease Do</fullName>
    </submittedName>
</protein>
<dbReference type="InterPro" id="IPR043504">
    <property type="entry name" value="Peptidase_S1_PA_chymotrypsin"/>
</dbReference>
<dbReference type="EMBL" id="FMWL01000002">
    <property type="protein sequence ID" value="SCZ77233.1"/>
    <property type="molecule type" value="Genomic_DNA"/>
</dbReference>
<name>A0A1G5RT35_9FIRM</name>
<dbReference type="STRING" id="1120920.SAMN03080599_00680"/>
<dbReference type="SMART" id="SM00228">
    <property type="entry name" value="PDZ"/>
    <property type="match status" value="1"/>
</dbReference>
<keyword evidence="4" id="KW-0472">Membrane</keyword>
<comment type="similarity">
    <text evidence="1">Belongs to the peptidase S1C family.</text>
</comment>
<dbReference type="Gene3D" id="2.30.42.10">
    <property type="match status" value="1"/>
</dbReference>
<keyword evidence="4" id="KW-1133">Transmembrane helix</keyword>
<keyword evidence="4" id="KW-0812">Transmembrane</keyword>
<dbReference type="GO" id="GO:0006508">
    <property type="term" value="P:proteolysis"/>
    <property type="evidence" value="ECO:0007669"/>
    <property type="project" value="UniProtKB-KW"/>
</dbReference>
<sequence>MDQQNFNQSSESDGNIGVERLQAKKRSSFAKLLVIVLILAVVGGFSAGAGAMFVKNYLNSDEPAEAPVLTTQPAVQTNTVITGEGSADIANIVESVGPSVISITSTVSYRDFFNMERTAQSSGSGVIYAVNAEAVDILTNEHVVADAKEVMVQLKPDQYFKAEIVGKDKSTDLAIIRIPASEIPTEVLSTVKAAPFGDSDQLRVGEPAIAIGNPLGYNSTVTVGVISAVDREIRDKNSLKLIQTDAAINPGNSGGALVNARGEVIGINTIKIASAEVEGIGFAIPSNSAVPIVNELASKGFVSRPYLGIYGMEINAETAEAYDMPVGIYVRGVIEGSGAEAGGIEAEDVIISVDDTRVETMTQLSDFLNQKQIGDTVNVRLVRGGRTLELEVVLTDANS</sequence>
<dbReference type="SUPFAM" id="SSF50156">
    <property type="entry name" value="PDZ domain-like"/>
    <property type="match status" value="1"/>
</dbReference>
<dbReference type="InterPro" id="IPR036034">
    <property type="entry name" value="PDZ_sf"/>
</dbReference>
<evidence type="ECO:0000256" key="3">
    <source>
        <dbReference type="ARBA" id="ARBA00022801"/>
    </source>
</evidence>
<dbReference type="OrthoDB" id="9758917at2"/>
<dbReference type="GO" id="GO:0004252">
    <property type="term" value="F:serine-type endopeptidase activity"/>
    <property type="evidence" value="ECO:0007669"/>
    <property type="project" value="InterPro"/>
</dbReference>
<evidence type="ECO:0000256" key="4">
    <source>
        <dbReference type="SAM" id="Phobius"/>
    </source>
</evidence>
<dbReference type="PRINTS" id="PR00834">
    <property type="entry name" value="PROTEASES2C"/>
</dbReference>
<dbReference type="Proteomes" id="UP000199208">
    <property type="component" value="Unassembled WGS sequence"/>
</dbReference>
<dbReference type="InterPro" id="IPR009003">
    <property type="entry name" value="Peptidase_S1_PA"/>
</dbReference>
<dbReference type="Pfam" id="PF13365">
    <property type="entry name" value="Trypsin_2"/>
    <property type="match status" value="1"/>
</dbReference>
<evidence type="ECO:0000313" key="6">
    <source>
        <dbReference type="EMBL" id="SCZ77233.1"/>
    </source>
</evidence>
<dbReference type="PROSITE" id="PS50106">
    <property type="entry name" value="PDZ"/>
    <property type="match status" value="1"/>
</dbReference>
<dbReference type="AlphaFoldDB" id="A0A1G5RT35"/>
<feature type="transmembrane region" description="Helical" evidence="4">
    <location>
        <begin position="32"/>
        <end position="54"/>
    </location>
</feature>
<evidence type="ECO:0000313" key="7">
    <source>
        <dbReference type="Proteomes" id="UP000199208"/>
    </source>
</evidence>
<keyword evidence="7" id="KW-1185">Reference proteome</keyword>
<dbReference type="Pfam" id="PF13180">
    <property type="entry name" value="PDZ_2"/>
    <property type="match status" value="1"/>
</dbReference>
<gene>
    <name evidence="6" type="ORF">SAMN03080599_00680</name>
</gene>
<evidence type="ECO:0000259" key="5">
    <source>
        <dbReference type="PROSITE" id="PS50106"/>
    </source>
</evidence>
<dbReference type="InterPro" id="IPR001940">
    <property type="entry name" value="Peptidase_S1C"/>
</dbReference>
<dbReference type="SUPFAM" id="SSF50494">
    <property type="entry name" value="Trypsin-like serine proteases"/>
    <property type="match status" value="1"/>
</dbReference>
<dbReference type="InterPro" id="IPR001478">
    <property type="entry name" value="PDZ"/>
</dbReference>
<dbReference type="CDD" id="cd06779">
    <property type="entry name" value="cpPDZ_Deg_HtrA-like"/>
    <property type="match status" value="1"/>
</dbReference>
<keyword evidence="2 6" id="KW-0645">Protease</keyword>
<keyword evidence="3" id="KW-0378">Hydrolase</keyword>
<proteinExistence type="inferred from homology"/>
<dbReference type="PANTHER" id="PTHR43343">
    <property type="entry name" value="PEPTIDASE S12"/>
    <property type="match status" value="1"/>
</dbReference>
<feature type="domain" description="PDZ" evidence="5">
    <location>
        <begin position="308"/>
        <end position="385"/>
    </location>
</feature>
<dbReference type="PANTHER" id="PTHR43343:SF3">
    <property type="entry name" value="PROTEASE DO-LIKE 8, CHLOROPLASTIC"/>
    <property type="match status" value="1"/>
</dbReference>
<evidence type="ECO:0000256" key="1">
    <source>
        <dbReference type="ARBA" id="ARBA00010541"/>
    </source>
</evidence>